<evidence type="ECO:0008006" key="10">
    <source>
        <dbReference type="Google" id="ProtNLM"/>
    </source>
</evidence>
<dbReference type="PROSITE" id="PS00086">
    <property type="entry name" value="CYTOCHROME_P450"/>
    <property type="match status" value="1"/>
</dbReference>
<keyword evidence="4 6" id="KW-0479">Metal-binding</keyword>
<comment type="similarity">
    <text evidence="2 7">Belongs to the cytochrome P450 family.</text>
</comment>
<keyword evidence="9" id="KW-1185">Reference proteome</keyword>
<dbReference type="EMBL" id="SRPY01000005">
    <property type="protein sequence ID" value="KAG5930612.1"/>
    <property type="molecule type" value="Genomic_DNA"/>
</dbReference>
<name>A0A8K0NM85_9HYPO</name>
<dbReference type="GO" id="GO:0016705">
    <property type="term" value="F:oxidoreductase activity, acting on paired donors, with incorporation or reduction of molecular oxygen"/>
    <property type="evidence" value="ECO:0007669"/>
    <property type="project" value="InterPro"/>
</dbReference>
<dbReference type="Proteomes" id="UP000811619">
    <property type="component" value="Unassembled WGS sequence"/>
</dbReference>
<gene>
    <name evidence="8" type="ORF">E4U42_005274</name>
</gene>
<evidence type="ECO:0000256" key="6">
    <source>
        <dbReference type="PIRSR" id="PIRSR602401-1"/>
    </source>
</evidence>
<keyword evidence="7" id="KW-0503">Monooxygenase</keyword>
<dbReference type="SUPFAM" id="SSF48264">
    <property type="entry name" value="Cytochrome P450"/>
    <property type="match status" value="1"/>
</dbReference>
<dbReference type="AlphaFoldDB" id="A0A8K0NM85"/>
<comment type="caution">
    <text evidence="8">The sequence shown here is derived from an EMBL/GenBank/DDBJ whole genome shotgun (WGS) entry which is preliminary data.</text>
</comment>
<evidence type="ECO:0000256" key="3">
    <source>
        <dbReference type="ARBA" id="ARBA00022617"/>
    </source>
</evidence>
<dbReference type="GO" id="GO:0004497">
    <property type="term" value="F:monooxygenase activity"/>
    <property type="evidence" value="ECO:0007669"/>
    <property type="project" value="UniProtKB-KW"/>
</dbReference>
<dbReference type="InterPro" id="IPR017972">
    <property type="entry name" value="Cyt_P450_CS"/>
</dbReference>
<accession>A0A8K0NM85</accession>
<dbReference type="Pfam" id="PF00067">
    <property type="entry name" value="p450"/>
    <property type="match status" value="1"/>
</dbReference>
<dbReference type="PRINTS" id="PR00385">
    <property type="entry name" value="P450"/>
</dbReference>
<evidence type="ECO:0000313" key="8">
    <source>
        <dbReference type="EMBL" id="KAG5930612.1"/>
    </source>
</evidence>
<dbReference type="PRINTS" id="PR00463">
    <property type="entry name" value="EP450I"/>
</dbReference>
<organism evidence="8 9">
    <name type="scientific">Claviceps africana</name>
    <dbReference type="NCBI Taxonomy" id="83212"/>
    <lineage>
        <taxon>Eukaryota</taxon>
        <taxon>Fungi</taxon>
        <taxon>Dikarya</taxon>
        <taxon>Ascomycota</taxon>
        <taxon>Pezizomycotina</taxon>
        <taxon>Sordariomycetes</taxon>
        <taxon>Hypocreomycetidae</taxon>
        <taxon>Hypocreales</taxon>
        <taxon>Clavicipitaceae</taxon>
        <taxon>Claviceps</taxon>
    </lineage>
</organism>
<dbReference type="GO" id="GO:0005506">
    <property type="term" value="F:iron ion binding"/>
    <property type="evidence" value="ECO:0007669"/>
    <property type="project" value="InterPro"/>
</dbReference>
<dbReference type="InterPro" id="IPR036396">
    <property type="entry name" value="Cyt_P450_sf"/>
</dbReference>
<dbReference type="Gene3D" id="1.10.630.10">
    <property type="entry name" value="Cytochrome P450"/>
    <property type="match status" value="1"/>
</dbReference>
<dbReference type="InterPro" id="IPR001128">
    <property type="entry name" value="Cyt_P450"/>
</dbReference>
<keyword evidence="7" id="KW-0560">Oxidoreductase</keyword>
<feature type="binding site" description="axial binding residue" evidence="6">
    <location>
        <position position="537"/>
    </location>
    <ligand>
        <name>heme</name>
        <dbReference type="ChEBI" id="CHEBI:30413"/>
    </ligand>
    <ligandPart>
        <name>Fe</name>
        <dbReference type="ChEBI" id="CHEBI:18248"/>
    </ligandPart>
</feature>
<evidence type="ECO:0000256" key="1">
    <source>
        <dbReference type="ARBA" id="ARBA00001971"/>
    </source>
</evidence>
<reference evidence="8" key="1">
    <citation type="journal article" date="2020" name="bioRxiv">
        <title>Whole genome comparisons of ergot fungi reveals the divergence and evolution of species within the genus Claviceps are the result of varying mechanisms driving genome evolution and host range expansion.</title>
        <authorList>
            <person name="Wyka S.A."/>
            <person name="Mondo S.J."/>
            <person name="Liu M."/>
            <person name="Dettman J."/>
            <person name="Nalam V."/>
            <person name="Broders K.D."/>
        </authorList>
    </citation>
    <scope>NUCLEOTIDE SEQUENCE</scope>
    <source>
        <strain evidence="8">CCC 489</strain>
    </source>
</reference>
<evidence type="ECO:0000256" key="5">
    <source>
        <dbReference type="ARBA" id="ARBA00023004"/>
    </source>
</evidence>
<keyword evidence="3 6" id="KW-0349">Heme</keyword>
<protein>
    <recommendedName>
        <fullName evidence="10">Cytochrome P450 monooxygenase</fullName>
    </recommendedName>
</protein>
<dbReference type="PANTHER" id="PTHR24305:SF166">
    <property type="entry name" value="CYTOCHROME P450 12A4, MITOCHONDRIAL-RELATED"/>
    <property type="match status" value="1"/>
</dbReference>
<evidence type="ECO:0000256" key="2">
    <source>
        <dbReference type="ARBA" id="ARBA00010617"/>
    </source>
</evidence>
<evidence type="ECO:0000313" key="9">
    <source>
        <dbReference type="Proteomes" id="UP000811619"/>
    </source>
</evidence>
<dbReference type="PANTHER" id="PTHR24305">
    <property type="entry name" value="CYTOCHROME P450"/>
    <property type="match status" value="1"/>
</dbReference>
<proteinExistence type="inferred from homology"/>
<dbReference type="InterPro" id="IPR050121">
    <property type="entry name" value="Cytochrome_P450_monoxygenase"/>
</dbReference>
<dbReference type="InterPro" id="IPR002401">
    <property type="entry name" value="Cyt_P450_E_grp-I"/>
</dbReference>
<dbReference type="GO" id="GO:0020037">
    <property type="term" value="F:heme binding"/>
    <property type="evidence" value="ECO:0007669"/>
    <property type="project" value="InterPro"/>
</dbReference>
<sequence length="612" mass="69607">MAYATKAVIAVVTICVLYYVRSFVRNIIDGWATGLPMMVIPADHTSPFWRLWAPRHRHHLQMFFPRQIWDRINLTIFGWEFGEKLRPFEKLAKHHRNLPQRQAGFSFTLVGLGRLEIYTADPVAAHNVLSRHCDFQMPKAFQYALAQSGLNVLTANEDLWTRHRRIISCVMSDHISKSVFGEAIKQTRQMLDDLERSSLLDRLPDKDSLETRDLSGMLKKVTMHTILRVGMNIPVAWKDDDEKAREPGYKMTHVDALLTAMKNISGAHLLPAGLLNKWPRWMPGHGKMASVGCAKLELARRNRVTLEREQRSRVGGEDMSCSRGENFVKSFLKTNEELTRSGVPLSEAELLSNIFILSVGGYETTAAVLSYATVLLARFPDWQAWVLEEVDELTTADDYDEQDMEKTWAYSSTFPCAVRILAFMLETMRLYTPVCHLRRDTVSPQILQTAQGAVPVPADATIYVNAVAIHLLPVWRDINRASDPAFYRDADAPARGEKDEYAFRPSRWLNPPGKGQGGIYIPPRGTFVAWSGGPRVCPGKKLSQVEFTAVILTLLQRYRIEAVPLGEEGRAELEERLDATLRNSRCEAVLQMDQVWDVQDKCGLLMRLRRRK</sequence>
<comment type="cofactor">
    <cofactor evidence="1 6">
        <name>heme</name>
        <dbReference type="ChEBI" id="CHEBI:30413"/>
    </cofactor>
</comment>
<dbReference type="OrthoDB" id="1470350at2759"/>
<evidence type="ECO:0000256" key="7">
    <source>
        <dbReference type="RuleBase" id="RU000461"/>
    </source>
</evidence>
<keyword evidence="5 6" id="KW-0408">Iron</keyword>
<evidence type="ECO:0000256" key="4">
    <source>
        <dbReference type="ARBA" id="ARBA00022723"/>
    </source>
</evidence>